<keyword evidence="3" id="KW-0833">Ubl conjugation pathway</keyword>
<evidence type="ECO:0000256" key="1">
    <source>
        <dbReference type="ARBA" id="ARBA00002668"/>
    </source>
</evidence>
<dbReference type="InterPro" id="IPR058039">
    <property type="entry name" value="At3g05675-like_ankyrin"/>
</dbReference>
<evidence type="ECO:0000256" key="2">
    <source>
        <dbReference type="ARBA" id="ARBA00004906"/>
    </source>
</evidence>
<dbReference type="Pfam" id="PF25553">
    <property type="entry name" value="BTB-POZ_ANK-like"/>
    <property type="match status" value="1"/>
</dbReference>
<feature type="domain" description="At3g05675-like ankyrin-like" evidence="4">
    <location>
        <begin position="244"/>
        <end position="428"/>
    </location>
</feature>
<comment type="function">
    <text evidence="1">May act as a substrate-specific adapter of an E3 ubiquitin-protein ligase complex (CUL3-RBX1-BTB) which mediates the ubiquitination and subsequent proteasomal degradation of target proteins.</text>
</comment>
<dbReference type="AlphaFoldDB" id="A0AAP0PY16"/>
<gene>
    <name evidence="5" type="ORF">Syun_006849</name>
</gene>
<evidence type="ECO:0000313" key="6">
    <source>
        <dbReference type="Proteomes" id="UP001420932"/>
    </source>
</evidence>
<organism evidence="5 6">
    <name type="scientific">Stephania yunnanensis</name>
    <dbReference type="NCBI Taxonomy" id="152371"/>
    <lineage>
        <taxon>Eukaryota</taxon>
        <taxon>Viridiplantae</taxon>
        <taxon>Streptophyta</taxon>
        <taxon>Embryophyta</taxon>
        <taxon>Tracheophyta</taxon>
        <taxon>Spermatophyta</taxon>
        <taxon>Magnoliopsida</taxon>
        <taxon>Ranunculales</taxon>
        <taxon>Menispermaceae</taxon>
        <taxon>Menispermoideae</taxon>
        <taxon>Cissampelideae</taxon>
        <taxon>Stephania</taxon>
    </lineage>
</organism>
<evidence type="ECO:0000259" key="4">
    <source>
        <dbReference type="Pfam" id="PF25553"/>
    </source>
</evidence>
<proteinExistence type="predicted"/>
<protein>
    <recommendedName>
        <fullName evidence="4">At3g05675-like ankyrin-like domain-containing protein</fullName>
    </recommendedName>
</protein>
<evidence type="ECO:0000256" key="3">
    <source>
        <dbReference type="ARBA" id="ARBA00022786"/>
    </source>
</evidence>
<comment type="pathway">
    <text evidence="2">Protein modification; protein ubiquitination.</text>
</comment>
<dbReference type="PANTHER" id="PTHR31060">
    <property type="entry name" value="OSJNBA0011J08.25 PROTEIN-RELATED"/>
    <property type="match status" value="1"/>
</dbReference>
<accession>A0AAP0PY16</accession>
<sequence>MGDSYGMKPTAFLNSLFMSTVNSAAKALVSVASTTSGGGSDGESWRAIDHAQYLLMLTTWLTVWVLRVLMDHIPISFVPPPDRLLGGGGGILSVGSSYDYSYVSATSSSSSPSLQLILHEGFNYSSSEDIDLAHESSSSKAIGRQLSHIIGLFSEIPSTSRKYQVVVGMADKIVDENMRSGQVALKEINRSSLSSAFNRTANSLYRSLGSSGHDLEEGDAWPSRMLSALPLGSYIVPYFRGLCFCVNSLLPLLSIGGGSSTGGSSRSQRALIAASECAVVEEKLAHELLWVTNKLRVSLAVDEALVQWSYASGLASRALYAHPRVQGTLIKISAILIEEIARGDLEVPRQVKFRILLLWLPLYCYSSNGLSYTILTGYEKAEMEKVIDEVISTLPLDDQEQILMNWMHDYATSASDWPNPQNSYYRWFHICRELLV</sequence>
<comment type="caution">
    <text evidence="5">The sequence shown here is derived from an EMBL/GenBank/DDBJ whole genome shotgun (WGS) entry which is preliminary data.</text>
</comment>
<dbReference type="EMBL" id="JBBNAF010000003">
    <property type="protein sequence ID" value="KAK9160508.1"/>
    <property type="molecule type" value="Genomic_DNA"/>
</dbReference>
<evidence type="ECO:0000313" key="5">
    <source>
        <dbReference type="EMBL" id="KAK9160508.1"/>
    </source>
</evidence>
<name>A0AAP0PY16_9MAGN</name>
<keyword evidence="6" id="KW-1185">Reference proteome</keyword>
<dbReference type="InterPro" id="IPR038920">
    <property type="entry name" value="At3g05675-like"/>
</dbReference>
<dbReference type="Proteomes" id="UP001420932">
    <property type="component" value="Unassembled WGS sequence"/>
</dbReference>
<dbReference type="PANTHER" id="PTHR31060:SF31">
    <property type="entry name" value="BTB_POZ DOMAIN PROTEIN"/>
    <property type="match status" value="1"/>
</dbReference>
<reference evidence="5 6" key="1">
    <citation type="submission" date="2024-01" db="EMBL/GenBank/DDBJ databases">
        <title>Genome assemblies of Stephania.</title>
        <authorList>
            <person name="Yang L."/>
        </authorList>
    </citation>
    <scope>NUCLEOTIDE SEQUENCE [LARGE SCALE GENOMIC DNA]</scope>
    <source>
        <strain evidence="5">YNDBR</strain>
        <tissue evidence="5">Leaf</tissue>
    </source>
</reference>